<evidence type="ECO:0000313" key="1">
    <source>
        <dbReference type="EMBL" id="MFC6360822.1"/>
    </source>
</evidence>
<protein>
    <submittedName>
        <fullName evidence="1">Uncharacterized protein</fullName>
    </submittedName>
</protein>
<comment type="caution">
    <text evidence="1">The sequence shown here is derived from an EMBL/GenBank/DDBJ whole genome shotgun (WGS) entry which is preliminary data.</text>
</comment>
<reference evidence="2" key="1">
    <citation type="journal article" date="2019" name="Int. J. Syst. Evol. Microbiol.">
        <title>The Global Catalogue of Microorganisms (GCM) 10K type strain sequencing project: providing services to taxonomists for standard genome sequencing and annotation.</title>
        <authorList>
            <consortium name="The Broad Institute Genomics Platform"/>
            <consortium name="The Broad Institute Genome Sequencing Center for Infectious Disease"/>
            <person name="Wu L."/>
            <person name="Ma J."/>
        </authorList>
    </citation>
    <scope>NUCLEOTIDE SEQUENCE [LARGE SCALE GENOMIC DNA]</scope>
    <source>
        <strain evidence="2">CGMCC 4.1530</strain>
    </source>
</reference>
<organism evidence="1 2">
    <name type="scientific">Tatumella punctata</name>
    <dbReference type="NCBI Taxonomy" id="399969"/>
    <lineage>
        <taxon>Bacteria</taxon>
        <taxon>Pseudomonadati</taxon>
        <taxon>Pseudomonadota</taxon>
        <taxon>Gammaproteobacteria</taxon>
        <taxon>Enterobacterales</taxon>
        <taxon>Erwiniaceae</taxon>
        <taxon>Tatumella</taxon>
    </lineage>
</organism>
<gene>
    <name evidence="1" type="ORF">ACFP73_01690</name>
</gene>
<dbReference type="RefSeq" id="WP_343877376.1">
    <property type="nucleotide sequence ID" value="NZ_BAAAFW010000059.1"/>
</dbReference>
<dbReference type="Proteomes" id="UP001596215">
    <property type="component" value="Unassembled WGS sequence"/>
</dbReference>
<evidence type="ECO:0000313" key="2">
    <source>
        <dbReference type="Proteomes" id="UP001596215"/>
    </source>
</evidence>
<sequence>MIATFLTGEAGADYQMLGVQAAPVTDYSPQIQALLCLRGMQHAADCFAIPLRGHGCEGIQWHSPRSGAVVRWQDAGDAERRAALQILEQAVSSLQQLAEQCLAADNPPAVFFGRLLQKMMMFPGKETVFLVNNLPVITFWGHCPQQPAAAGSPPLHSLAGALLSLSPDGEHFTTDRPVLPVTAEVPARQTGNNSRAAITGGVLAALILAVAVSGYMWRYQRPSSQPPAAITEQRLVTTSVKPLSVARLPLQLASIIAAGVKPVAAPPPVTRHRLQIPAASVKRGDVSFMDGEWQAVIHPPQSQPLSLQFTFGQGRGHLQMVSAVHGRCQAAVSRGFLPSGTLSLYSRFRAACQDGSRMQVPAVLCTLTTRGTDCTASLKGQPVPRTITLFSTGHA</sequence>
<proteinExistence type="predicted"/>
<dbReference type="EMBL" id="JBHSUC010000001">
    <property type="protein sequence ID" value="MFC6360822.1"/>
    <property type="molecule type" value="Genomic_DNA"/>
</dbReference>
<name>A0ABW1VMG8_9GAMM</name>
<accession>A0ABW1VMG8</accession>
<keyword evidence="2" id="KW-1185">Reference proteome</keyword>